<proteinExistence type="predicted"/>
<dbReference type="Proteomes" id="UP001217089">
    <property type="component" value="Unassembled WGS sequence"/>
</dbReference>
<reference evidence="2 3" key="1">
    <citation type="submission" date="2022-12" db="EMBL/GenBank/DDBJ databases">
        <title>Chromosome-level genome of Tegillarca granosa.</title>
        <authorList>
            <person name="Kim J."/>
        </authorList>
    </citation>
    <scope>NUCLEOTIDE SEQUENCE [LARGE SCALE GENOMIC DNA]</scope>
    <source>
        <strain evidence="2">Teg-2019</strain>
        <tissue evidence="2">Adductor muscle</tissue>
    </source>
</reference>
<feature type="transmembrane region" description="Helical" evidence="1">
    <location>
        <begin position="53"/>
        <end position="70"/>
    </location>
</feature>
<dbReference type="EMBL" id="JARBDR010000903">
    <property type="protein sequence ID" value="KAJ8304472.1"/>
    <property type="molecule type" value="Genomic_DNA"/>
</dbReference>
<keyword evidence="1" id="KW-0812">Transmembrane</keyword>
<keyword evidence="1" id="KW-1133">Transmembrane helix</keyword>
<name>A0ABQ9EKL2_TEGGR</name>
<protein>
    <recommendedName>
        <fullName evidence="4">Transmembrane protein</fullName>
    </recommendedName>
</protein>
<sequence length="101" mass="12348">MNIISDLQIYTNCIFHFYLSNILFFPLFIYFLLVELHINYLVCDFKLICLFKMKSQFLFFLFQLIFVSLYKNIYKIQTWFTELHIMNKIISCRSHVIIPTL</sequence>
<feature type="transmembrane region" description="Helical" evidence="1">
    <location>
        <begin position="12"/>
        <end position="33"/>
    </location>
</feature>
<evidence type="ECO:0008006" key="4">
    <source>
        <dbReference type="Google" id="ProtNLM"/>
    </source>
</evidence>
<gene>
    <name evidence="2" type="ORF">KUTeg_018055</name>
</gene>
<organism evidence="2 3">
    <name type="scientific">Tegillarca granosa</name>
    <name type="common">Malaysian cockle</name>
    <name type="synonym">Anadara granosa</name>
    <dbReference type="NCBI Taxonomy" id="220873"/>
    <lineage>
        <taxon>Eukaryota</taxon>
        <taxon>Metazoa</taxon>
        <taxon>Spiralia</taxon>
        <taxon>Lophotrochozoa</taxon>
        <taxon>Mollusca</taxon>
        <taxon>Bivalvia</taxon>
        <taxon>Autobranchia</taxon>
        <taxon>Pteriomorphia</taxon>
        <taxon>Arcoida</taxon>
        <taxon>Arcoidea</taxon>
        <taxon>Arcidae</taxon>
        <taxon>Tegillarca</taxon>
    </lineage>
</organism>
<evidence type="ECO:0000313" key="2">
    <source>
        <dbReference type="EMBL" id="KAJ8304472.1"/>
    </source>
</evidence>
<evidence type="ECO:0000313" key="3">
    <source>
        <dbReference type="Proteomes" id="UP001217089"/>
    </source>
</evidence>
<comment type="caution">
    <text evidence="2">The sequence shown here is derived from an EMBL/GenBank/DDBJ whole genome shotgun (WGS) entry which is preliminary data.</text>
</comment>
<keyword evidence="1" id="KW-0472">Membrane</keyword>
<keyword evidence="3" id="KW-1185">Reference proteome</keyword>
<accession>A0ABQ9EKL2</accession>
<evidence type="ECO:0000256" key="1">
    <source>
        <dbReference type="SAM" id="Phobius"/>
    </source>
</evidence>